<evidence type="ECO:0000256" key="2">
    <source>
        <dbReference type="ARBA" id="ARBA00007581"/>
    </source>
</evidence>
<dbReference type="NCBIfam" id="NF007914">
    <property type="entry name" value="PRK10628.1"/>
    <property type="match status" value="1"/>
</dbReference>
<dbReference type="Gene3D" id="3.40.830.10">
    <property type="entry name" value="LigB-like"/>
    <property type="match status" value="1"/>
</dbReference>
<dbReference type="AlphaFoldDB" id="A0A956NH92"/>
<keyword evidence="4" id="KW-0862">Zinc</keyword>
<dbReference type="PANTHER" id="PTHR30096">
    <property type="entry name" value="4,5-DOPA DIOXYGENASE EXTRADIOL-LIKE PROTEIN"/>
    <property type="match status" value="1"/>
</dbReference>
<dbReference type="EC" id="1.13.11.29" evidence="7"/>
<evidence type="ECO:0000256" key="5">
    <source>
        <dbReference type="ARBA" id="ARBA00023002"/>
    </source>
</evidence>
<protein>
    <submittedName>
        <fullName evidence="7">4,5-DOPA dioxygenase extradiol</fullName>
        <ecNumber evidence="7">1.13.11.29</ecNumber>
    </submittedName>
</protein>
<dbReference type="Pfam" id="PF02900">
    <property type="entry name" value="LigB"/>
    <property type="match status" value="1"/>
</dbReference>
<dbReference type="EMBL" id="JAGQHS010000275">
    <property type="protein sequence ID" value="MCA9759163.1"/>
    <property type="molecule type" value="Genomic_DNA"/>
</dbReference>
<comment type="caution">
    <text evidence="7">The sequence shown here is derived from an EMBL/GenBank/DDBJ whole genome shotgun (WGS) entry which is preliminary data.</text>
</comment>
<evidence type="ECO:0000259" key="6">
    <source>
        <dbReference type="Pfam" id="PF02900"/>
    </source>
</evidence>
<organism evidence="7 8">
    <name type="scientific">Eiseniibacteriota bacterium</name>
    <dbReference type="NCBI Taxonomy" id="2212470"/>
    <lineage>
        <taxon>Bacteria</taxon>
        <taxon>Candidatus Eiseniibacteriota</taxon>
    </lineage>
</organism>
<evidence type="ECO:0000256" key="3">
    <source>
        <dbReference type="ARBA" id="ARBA00022723"/>
    </source>
</evidence>
<reference evidence="7" key="2">
    <citation type="journal article" date="2021" name="Microbiome">
        <title>Successional dynamics and alternative stable states in a saline activated sludge microbial community over 9 years.</title>
        <authorList>
            <person name="Wang Y."/>
            <person name="Ye J."/>
            <person name="Ju F."/>
            <person name="Liu L."/>
            <person name="Boyd J.A."/>
            <person name="Deng Y."/>
            <person name="Parks D.H."/>
            <person name="Jiang X."/>
            <person name="Yin X."/>
            <person name="Woodcroft B.J."/>
            <person name="Tyson G.W."/>
            <person name="Hugenholtz P."/>
            <person name="Polz M.F."/>
            <person name="Zhang T."/>
        </authorList>
    </citation>
    <scope>NUCLEOTIDE SEQUENCE</scope>
    <source>
        <strain evidence="7">HKST-UBA02</strain>
    </source>
</reference>
<dbReference type="PIRSF" id="PIRSF006157">
    <property type="entry name" value="Doxgns_DODA"/>
    <property type="match status" value="1"/>
</dbReference>
<dbReference type="GO" id="GO:0008270">
    <property type="term" value="F:zinc ion binding"/>
    <property type="evidence" value="ECO:0007669"/>
    <property type="project" value="InterPro"/>
</dbReference>
<name>A0A956NH92_UNCEI</name>
<evidence type="ECO:0000256" key="1">
    <source>
        <dbReference type="ARBA" id="ARBA00001947"/>
    </source>
</evidence>
<dbReference type="Proteomes" id="UP000739538">
    <property type="component" value="Unassembled WGS sequence"/>
</dbReference>
<gene>
    <name evidence="7" type="primary">ygiD</name>
    <name evidence="7" type="ORF">KDA27_25440</name>
</gene>
<comment type="similarity">
    <text evidence="2">Belongs to the DODA-type extradiol aromatic ring-opening dioxygenase family.</text>
</comment>
<feature type="domain" description="Extradiol ring-cleavage dioxygenase class III enzyme subunit B" evidence="6">
    <location>
        <begin position="30"/>
        <end position="239"/>
    </location>
</feature>
<keyword evidence="3" id="KW-0479">Metal-binding</keyword>
<comment type="cofactor">
    <cofactor evidence="1">
        <name>Zn(2+)</name>
        <dbReference type="ChEBI" id="CHEBI:29105"/>
    </cofactor>
</comment>
<evidence type="ECO:0000256" key="4">
    <source>
        <dbReference type="ARBA" id="ARBA00022833"/>
    </source>
</evidence>
<dbReference type="CDD" id="cd07363">
    <property type="entry name" value="45_DOPA_Dioxygenase"/>
    <property type="match status" value="1"/>
</dbReference>
<keyword evidence="7" id="KW-0223">Dioxygenase</keyword>
<proteinExistence type="inferred from homology"/>
<reference evidence="7" key="1">
    <citation type="submission" date="2020-04" db="EMBL/GenBank/DDBJ databases">
        <authorList>
            <person name="Zhang T."/>
        </authorList>
    </citation>
    <scope>NUCLEOTIDE SEQUENCE</scope>
    <source>
        <strain evidence="7">HKST-UBA02</strain>
    </source>
</reference>
<dbReference type="GO" id="GO:0008198">
    <property type="term" value="F:ferrous iron binding"/>
    <property type="evidence" value="ECO:0007669"/>
    <property type="project" value="InterPro"/>
</dbReference>
<evidence type="ECO:0000313" key="7">
    <source>
        <dbReference type="EMBL" id="MCA9759163.1"/>
    </source>
</evidence>
<dbReference type="GO" id="GO:0050297">
    <property type="term" value="F:stizolobate synthase activity"/>
    <property type="evidence" value="ECO:0007669"/>
    <property type="project" value="UniProtKB-EC"/>
</dbReference>
<sequence>MEELLSGKPQSDRMPVLFVGHGNPMNAIETNDWTRGWQDAVRGIETPKAILVISAHWLTPGKTQVTAMDAPQTIHDFGGFPDELFAQQYPAPGSPEMAEATIELVRKAHVEPDLEWGLDHGAWSVLLPMFPDADIPVYQLSIDYAASPETLFELAKDLRPLRDRGVLVIGSGNLVHNLRQMRMSGAPHDWAVEFETKMAEAIESGDPKPLVEVQKLGRIAQLAHPTYDHFLPVLYSLALRDPGEEATLFNRGIDLASVSMLSFRLG</sequence>
<accession>A0A956NH92</accession>
<dbReference type="PANTHER" id="PTHR30096:SF0">
    <property type="entry name" value="4,5-DOPA DIOXYGENASE EXTRADIOL-LIKE PROTEIN"/>
    <property type="match status" value="1"/>
</dbReference>
<dbReference type="SUPFAM" id="SSF53213">
    <property type="entry name" value="LigB-like"/>
    <property type="match status" value="1"/>
</dbReference>
<evidence type="ECO:0000313" key="8">
    <source>
        <dbReference type="Proteomes" id="UP000739538"/>
    </source>
</evidence>
<dbReference type="InterPro" id="IPR014436">
    <property type="entry name" value="Extradiol_dOase_DODA"/>
</dbReference>
<keyword evidence="5 7" id="KW-0560">Oxidoreductase</keyword>
<dbReference type="InterPro" id="IPR004183">
    <property type="entry name" value="Xdiol_dOase_suB"/>
</dbReference>